<dbReference type="Proteomes" id="UP000799429">
    <property type="component" value="Unassembled WGS sequence"/>
</dbReference>
<name>A0A9P4VPU0_9PEZI</name>
<reference evidence="2" key="1">
    <citation type="journal article" date="2020" name="Stud. Mycol.">
        <title>101 Dothideomycetes genomes: a test case for predicting lifestyles and emergence of pathogens.</title>
        <authorList>
            <person name="Haridas S."/>
            <person name="Albert R."/>
            <person name="Binder M."/>
            <person name="Bloem J."/>
            <person name="Labutti K."/>
            <person name="Salamov A."/>
            <person name="Andreopoulos B."/>
            <person name="Baker S."/>
            <person name="Barry K."/>
            <person name="Bills G."/>
            <person name="Bluhm B."/>
            <person name="Cannon C."/>
            <person name="Castanera R."/>
            <person name="Culley D."/>
            <person name="Daum C."/>
            <person name="Ezra D."/>
            <person name="Gonzalez J."/>
            <person name="Henrissat B."/>
            <person name="Kuo A."/>
            <person name="Liang C."/>
            <person name="Lipzen A."/>
            <person name="Lutzoni F."/>
            <person name="Magnuson J."/>
            <person name="Mondo S."/>
            <person name="Nolan M."/>
            <person name="Ohm R."/>
            <person name="Pangilinan J."/>
            <person name="Park H.-J."/>
            <person name="Ramirez L."/>
            <person name="Alfaro M."/>
            <person name="Sun H."/>
            <person name="Tritt A."/>
            <person name="Yoshinaga Y."/>
            <person name="Zwiers L.-H."/>
            <person name="Turgeon B."/>
            <person name="Goodwin S."/>
            <person name="Spatafora J."/>
            <person name="Crous P."/>
            <person name="Grigoriev I."/>
        </authorList>
    </citation>
    <scope>NUCLEOTIDE SEQUENCE</scope>
    <source>
        <strain evidence="2">CBS 101060</strain>
    </source>
</reference>
<dbReference type="InterPro" id="IPR058502">
    <property type="entry name" value="PLL-like_beta-prop"/>
</dbReference>
<comment type="caution">
    <text evidence="2">The sequence shown here is derived from an EMBL/GenBank/DDBJ whole genome shotgun (WGS) entry which is preliminary data.</text>
</comment>
<dbReference type="SUPFAM" id="SSF89372">
    <property type="entry name" value="Fucose-specific lectin"/>
    <property type="match status" value="1"/>
</dbReference>
<dbReference type="Pfam" id="PF26607">
    <property type="entry name" value="DUF8189"/>
    <property type="match status" value="1"/>
</dbReference>
<dbReference type="OrthoDB" id="406838at2759"/>
<dbReference type="EMBL" id="MU006095">
    <property type="protein sequence ID" value="KAF2839143.1"/>
    <property type="molecule type" value="Genomic_DNA"/>
</dbReference>
<organism evidence="2 3">
    <name type="scientific">Patellaria atrata CBS 101060</name>
    <dbReference type="NCBI Taxonomy" id="1346257"/>
    <lineage>
        <taxon>Eukaryota</taxon>
        <taxon>Fungi</taxon>
        <taxon>Dikarya</taxon>
        <taxon>Ascomycota</taxon>
        <taxon>Pezizomycotina</taxon>
        <taxon>Dothideomycetes</taxon>
        <taxon>Dothideomycetes incertae sedis</taxon>
        <taxon>Patellariales</taxon>
        <taxon>Patellariaceae</taxon>
        <taxon>Patellaria</taxon>
    </lineage>
</organism>
<feature type="domain" description="PLL-like beta propeller" evidence="1">
    <location>
        <begin position="45"/>
        <end position="225"/>
    </location>
</feature>
<dbReference type="Gene3D" id="2.120.10.70">
    <property type="entry name" value="Fucose-specific lectin"/>
    <property type="match status" value="2"/>
</dbReference>
<proteinExistence type="predicted"/>
<keyword evidence="3" id="KW-1185">Reference proteome</keyword>
<evidence type="ECO:0000313" key="3">
    <source>
        <dbReference type="Proteomes" id="UP000799429"/>
    </source>
</evidence>
<accession>A0A9P4VPU0</accession>
<evidence type="ECO:0000313" key="2">
    <source>
        <dbReference type="EMBL" id="KAF2839143.1"/>
    </source>
</evidence>
<evidence type="ECO:0000259" key="1">
    <source>
        <dbReference type="Pfam" id="PF26607"/>
    </source>
</evidence>
<sequence length="336" mass="37730">MSAVSWTSDQLFAFGVTTDGQLVYKAGNGRVWDREFKNAGADFTATGAPRVTSSRDGNLEVFMIGTEGSVWTTSYADGQWEDEWLNLGGTWNTPPGVVDQGTSQLGLYAINTNGDICDRWRNNTNTTEWGGTWNTVDNDLYGEPVVIHLSDNTFSLFAYWGQNHLYHDYYNGTAWEGWDDLGEMWNNTPAAASWAENRLDVVALGEGGSLYHKSWNRNSWTDTWEDLGGSFESEPVLVVSDSDRLDLFALGDDDQLRHKALDGRDWQRDWDVIPSGNITFNSAPVAVSARNRRVDVFILGTENQLLHRSFETNDDEAWTAEDVEWRDLGGEFTGNF</sequence>
<dbReference type="AlphaFoldDB" id="A0A9P4VPU0"/>
<gene>
    <name evidence="2" type="ORF">M501DRAFT_934161</name>
</gene>
<protein>
    <submittedName>
        <fullName evidence="2">Fucose-specific lectin</fullName>
    </submittedName>
</protein>